<dbReference type="EMBL" id="CAXDID020000218">
    <property type="protein sequence ID" value="CAL6058026.1"/>
    <property type="molecule type" value="Genomic_DNA"/>
</dbReference>
<dbReference type="InterPro" id="IPR016024">
    <property type="entry name" value="ARM-type_fold"/>
</dbReference>
<protein>
    <submittedName>
        <fullName evidence="4">Pumilio-family RNA-binding protein</fullName>
    </submittedName>
    <submittedName>
        <fullName evidence="6">Pumilio-family_RNA-binding protein</fullName>
    </submittedName>
</protein>
<feature type="repeat" description="Pumilio" evidence="2">
    <location>
        <begin position="203"/>
        <end position="238"/>
    </location>
</feature>
<evidence type="ECO:0000313" key="8">
    <source>
        <dbReference type="Proteomes" id="UP001642409"/>
    </source>
</evidence>
<evidence type="ECO:0000256" key="2">
    <source>
        <dbReference type="PROSITE-ProRule" id="PRU00317"/>
    </source>
</evidence>
<feature type="repeat" description="Pumilio" evidence="2">
    <location>
        <begin position="275"/>
        <end position="312"/>
    </location>
</feature>
<dbReference type="GO" id="GO:0003729">
    <property type="term" value="F:mRNA binding"/>
    <property type="evidence" value="ECO:0007669"/>
    <property type="project" value="TreeGrafter"/>
</dbReference>
<dbReference type="EMBL" id="CAXDID020000173">
    <property type="protein sequence ID" value="CAL6048044.1"/>
    <property type="molecule type" value="Genomic_DNA"/>
</dbReference>
<dbReference type="EMBL" id="CATOUU010000226">
    <property type="protein sequence ID" value="CAI9921507.1"/>
    <property type="molecule type" value="Genomic_DNA"/>
</dbReference>
<feature type="domain" description="PUM-HD" evidence="3">
    <location>
        <begin position="64"/>
        <end position="413"/>
    </location>
</feature>
<dbReference type="PANTHER" id="PTHR12537">
    <property type="entry name" value="RNA BINDING PROTEIN PUMILIO-RELATED"/>
    <property type="match status" value="1"/>
</dbReference>
<dbReference type="EMBL" id="CATOUU010000964">
    <property type="protein sequence ID" value="CAI9963122.1"/>
    <property type="molecule type" value="Genomic_DNA"/>
</dbReference>
<dbReference type="Pfam" id="PF00806">
    <property type="entry name" value="PUF"/>
    <property type="match status" value="6"/>
</dbReference>
<evidence type="ECO:0000313" key="4">
    <source>
        <dbReference type="EMBL" id="CAI9921507.1"/>
    </source>
</evidence>
<feature type="repeat" description="Pumilio" evidence="2">
    <location>
        <begin position="239"/>
        <end position="274"/>
    </location>
</feature>
<dbReference type="AlphaFoldDB" id="A0AA86TNV9"/>
<dbReference type="PROSITE" id="PS50303">
    <property type="entry name" value="PUM_HD"/>
    <property type="match status" value="1"/>
</dbReference>
<evidence type="ECO:0000313" key="7">
    <source>
        <dbReference type="EMBL" id="CAL6058026.1"/>
    </source>
</evidence>
<dbReference type="Proteomes" id="UP001642409">
    <property type="component" value="Unassembled WGS sequence"/>
</dbReference>
<gene>
    <name evidence="6" type="ORF">HINF_LOCUS42502</name>
    <name evidence="7" type="ORF">HINF_LOCUS47916</name>
    <name evidence="5" type="ORF">HINF_LOCUS50767</name>
    <name evidence="4" type="ORF">HINF_LOCUS9152</name>
</gene>
<keyword evidence="8" id="KW-1185">Reference proteome</keyword>
<dbReference type="InterPro" id="IPR011989">
    <property type="entry name" value="ARM-like"/>
</dbReference>
<organism evidence="4">
    <name type="scientific">Hexamita inflata</name>
    <dbReference type="NCBI Taxonomy" id="28002"/>
    <lineage>
        <taxon>Eukaryota</taxon>
        <taxon>Metamonada</taxon>
        <taxon>Diplomonadida</taxon>
        <taxon>Hexamitidae</taxon>
        <taxon>Hexamitinae</taxon>
        <taxon>Hexamita</taxon>
    </lineage>
</organism>
<reference evidence="4" key="1">
    <citation type="submission" date="2023-06" db="EMBL/GenBank/DDBJ databases">
        <authorList>
            <person name="Kurt Z."/>
        </authorList>
    </citation>
    <scope>NUCLEOTIDE SEQUENCE</scope>
</reference>
<accession>A0AA86TNV9</accession>
<dbReference type="SUPFAM" id="SSF48371">
    <property type="entry name" value="ARM repeat"/>
    <property type="match status" value="1"/>
</dbReference>
<evidence type="ECO:0000259" key="3">
    <source>
        <dbReference type="PROSITE" id="PS50303"/>
    </source>
</evidence>
<dbReference type="GO" id="GO:0010608">
    <property type="term" value="P:post-transcriptional regulation of gene expression"/>
    <property type="evidence" value="ECO:0007669"/>
    <property type="project" value="TreeGrafter"/>
</dbReference>
<keyword evidence="1" id="KW-0677">Repeat</keyword>
<dbReference type="InterPro" id="IPR001313">
    <property type="entry name" value="Pumilio_RNA-bd_rpt"/>
</dbReference>
<dbReference type="PANTHER" id="PTHR12537:SF13">
    <property type="entry name" value="PUMILIO HOMOLOGY DOMAIN FAMILY MEMBER 4"/>
    <property type="match status" value="1"/>
</dbReference>
<dbReference type="SMART" id="SM00025">
    <property type="entry name" value="Pumilio"/>
    <property type="match status" value="7"/>
</dbReference>
<dbReference type="GO" id="GO:0005737">
    <property type="term" value="C:cytoplasm"/>
    <property type="evidence" value="ECO:0007669"/>
    <property type="project" value="TreeGrafter"/>
</dbReference>
<proteinExistence type="predicted"/>
<reference evidence="6 8" key="2">
    <citation type="submission" date="2024-07" db="EMBL/GenBank/DDBJ databases">
        <authorList>
            <person name="Akdeniz Z."/>
        </authorList>
    </citation>
    <scope>NUCLEOTIDE SEQUENCE [LARGE SCALE GENOMIC DNA]</scope>
</reference>
<feature type="repeat" description="Pumilio" evidence="2">
    <location>
        <begin position="349"/>
        <end position="387"/>
    </location>
</feature>
<dbReference type="Gene3D" id="1.25.10.10">
    <property type="entry name" value="Leucine-rich Repeat Variant"/>
    <property type="match status" value="1"/>
</dbReference>
<evidence type="ECO:0000313" key="5">
    <source>
        <dbReference type="EMBL" id="CAI9963122.1"/>
    </source>
</evidence>
<dbReference type="InterPro" id="IPR033133">
    <property type="entry name" value="PUM-HD"/>
</dbReference>
<dbReference type="PROSITE" id="PS50302">
    <property type="entry name" value="PUM"/>
    <property type="match status" value="4"/>
</dbReference>
<comment type="caution">
    <text evidence="4">The sequence shown here is derived from an EMBL/GenBank/DDBJ whole genome shotgun (WGS) entry which is preliminary data.</text>
</comment>
<name>A0AA86TNV9_9EUKA</name>
<evidence type="ECO:0000256" key="1">
    <source>
        <dbReference type="ARBA" id="ARBA00022737"/>
    </source>
</evidence>
<evidence type="ECO:0000313" key="6">
    <source>
        <dbReference type="EMBL" id="CAL6048044.1"/>
    </source>
</evidence>
<sequence>MSNSPLHLRLARQILGDDYVEMGNPSPKNSPFIDYQPYKQMRRSKVLPDDQSIDLKTSSLGPLSSSQIKHSVTEPDVYCDFFEEVKIQPQQQPNGLYITQMCCQPNPVMSLQKYQQQANLSDTQIIQTILDQNPEQLQQLAINPQGNFSFQKLYQSLTVQTRIKCIQLLDFIELAFSQHGTRSVQKIILLAVEPETQAEIQHKLQNKVVDLILNPHGNHCVQKVLDTFPPAQFQFVVEECAKDLIKVSCHQHGCCVLQRCLDKANDDQFVYIVELVKKAAQGLVVDQFGNYVFQYLLDSTRMTPEQTDLLIETILGKEVEFTRMKSSSHVVEKCLSKGGPVVIQKIVKNLVRNEDVLVELCCDRYANYVIQKVLTVCDDDIFEVVAEMIENNMDIVQTSLFSKHIVQIVRGEV</sequence>